<gene>
    <name evidence="2" type="ORF">PXEA_LOCUS11337</name>
</gene>
<dbReference type="Gene3D" id="1.20.58.1480">
    <property type="match status" value="1"/>
</dbReference>
<organism evidence="2 3">
    <name type="scientific">Protopolystoma xenopodis</name>
    <dbReference type="NCBI Taxonomy" id="117903"/>
    <lineage>
        <taxon>Eukaryota</taxon>
        <taxon>Metazoa</taxon>
        <taxon>Spiralia</taxon>
        <taxon>Lophotrochozoa</taxon>
        <taxon>Platyhelminthes</taxon>
        <taxon>Monogenea</taxon>
        <taxon>Polyopisthocotylea</taxon>
        <taxon>Polystomatidea</taxon>
        <taxon>Polystomatidae</taxon>
        <taxon>Protopolystoma</taxon>
    </lineage>
</organism>
<feature type="compositionally biased region" description="Basic and acidic residues" evidence="1">
    <location>
        <begin position="275"/>
        <end position="287"/>
    </location>
</feature>
<proteinExistence type="predicted"/>
<feature type="region of interest" description="Disordered" evidence="1">
    <location>
        <begin position="256"/>
        <end position="292"/>
    </location>
</feature>
<dbReference type="Proteomes" id="UP000784294">
    <property type="component" value="Unassembled WGS sequence"/>
</dbReference>
<feature type="region of interest" description="Disordered" evidence="1">
    <location>
        <begin position="54"/>
        <end position="90"/>
    </location>
</feature>
<sequence length="327" mass="34954">MAELVSLSEEVYSLTREWLSRLPCEKRACLLGFFGPLPDYTSCLVPVPAYLPSGRTHSSGPGTGEPCQPRSLERASEAVGQSGRTNGLPTATTSSLLVGCPATVGSSPVVSCHLPRANTAAPALQVTSALLLRLSRHAATTTVQAPQMRTRGLGPEGADASDETRDLPASRTCEFAPPLANVAANVDVLVGRTEPPSFVWWLVAVLPMEDRCKYGMLALRHSETRMRCLLRALRRLIQTNPPLDICNRANGNGNGDGDGHANEAGGGYASTEGGRATEVEGREDRLYRPGGSETQTYPNVAVVASKPEHFFLFSFFIAPHAMLLLTI</sequence>
<protein>
    <submittedName>
        <fullName evidence="2">Uncharacterized protein</fullName>
    </submittedName>
</protein>
<evidence type="ECO:0000313" key="2">
    <source>
        <dbReference type="EMBL" id="VEL17897.1"/>
    </source>
</evidence>
<name>A0A3S5CLB4_9PLAT</name>
<dbReference type="EMBL" id="CAAALY010034714">
    <property type="protein sequence ID" value="VEL17897.1"/>
    <property type="molecule type" value="Genomic_DNA"/>
</dbReference>
<accession>A0A3S5CLB4</accession>
<reference evidence="2" key="1">
    <citation type="submission" date="2018-11" db="EMBL/GenBank/DDBJ databases">
        <authorList>
            <consortium name="Pathogen Informatics"/>
        </authorList>
    </citation>
    <scope>NUCLEOTIDE SEQUENCE</scope>
</reference>
<comment type="caution">
    <text evidence="2">The sequence shown here is derived from an EMBL/GenBank/DDBJ whole genome shotgun (WGS) entry which is preliminary data.</text>
</comment>
<keyword evidence="3" id="KW-1185">Reference proteome</keyword>
<evidence type="ECO:0000313" key="3">
    <source>
        <dbReference type="Proteomes" id="UP000784294"/>
    </source>
</evidence>
<dbReference type="AlphaFoldDB" id="A0A3S5CLB4"/>
<feature type="region of interest" description="Disordered" evidence="1">
    <location>
        <begin position="142"/>
        <end position="164"/>
    </location>
</feature>
<evidence type="ECO:0000256" key="1">
    <source>
        <dbReference type="SAM" id="MobiDB-lite"/>
    </source>
</evidence>